<feature type="transmembrane region" description="Helical" evidence="1">
    <location>
        <begin position="21"/>
        <end position="46"/>
    </location>
</feature>
<dbReference type="GeneTree" id="ENSGT00940000154508"/>
<organism evidence="2 3">
    <name type="scientific">Phocoena sinus</name>
    <name type="common">Vaquita</name>
    <dbReference type="NCBI Taxonomy" id="42100"/>
    <lineage>
        <taxon>Eukaryota</taxon>
        <taxon>Metazoa</taxon>
        <taxon>Chordata</taxon>
        <taxon>Craniata</taxon>
        <taxon>Vertebrata</taxon>
        <taxon>Euteleostomi</taxon>
        <taxon>Mammalia</taxon>
        <taxon>Eutheria</taxon>
        <taxon>Laurasiatheria</taxon>
        <taxon>Artiodactyla</taxon>
        <taxon>Whippomorpha</taxon>
        <taxon>Cetacea</taxon>
        <taxon>Odontoceti</taxon>
        <taxon>Phocoenidae</taxon>
        <taxon>Phocoena</taxon>
    </lineage>
</organism>
<reference evidence="2" key="1">
    <citation type="submission" date="2019-08" db="EMBL/GenBank/DDBJ databases">
        <title>Phocoena sinus (Vaquita) genome, mPhoSin1, primary haplotype.</title>
        <authorList>
            <person name="Morin P."/>
            <person name="Mountcastle J."/>
            <person name="Fungtammasan C."/>
            <person name="Rhie A."/>
            <person name="Rojas-Bracho L."/>
            <person name="Smith C.R."/>
            <person name="Taylor B.L."/>
            <person name="Gulland F.M.D."/>
            <person name="Musser W."/>
            <person name="Houck M."/>
            <person name="Haase B."/>
            <person name="Paez S."/>
            <person name="Howe K."/>
            <person name="Torrance J."/>
            <person name="Formenti G."/>
            <person name="Phillippy A."/>
            <person name="Ryder O."/>
            <person name="Jarvis E.D."/>
            <person name="Fedrigo O."/>
        </authorList>
    </citation>
    <scope>NUCLEOTIDE SEQUENCE [LARGE SCALE GENOMIC DNA]</scope>
</reference>
<dbReference type="Ensembl" id="ENSPSNT00000025181.1">
    <property type="protein sequence ID" value="ENSPSNP00000022388.1"/>
    <property type="gene ID" value="ENSPSNG00000016413.1"/>
</dbReference>
<dbReference type="AlphaFoldDB" id="A0A8C9CL99"/>
<evidence type="ECO:0000313" key="2">
    <source>
        <dbReference type="Ensembl" id="ENSPSNP00000022388.1"/>
    </source>
</evidence>
<keyword evidence="3" id="KW-1185">Reference proteome</keyword>
<proteinExistence type="predicted"/>
<evidence type="ECO:0000256" key="1">
    <source>
        <dbReference type="SAM" id="Phobius"/>
    </source>
</evidence>
<reference evidence="2" key="3">
    <citation type="submission" date="2025-09" db="UniProtKB">
        <authorList>
            <consortium name="Ensembl"/>
        </authorList>
    </citation>
    <scope>IDENTIFICATION</scope>
</reference>
<name>A0A8C9CL99_PHOSS</name>
<evidence type="ECO:0000313" key="3">
    <source>
        <dbReference type="Proteomes" id="UP000694554"/>
    </source>
</evidence>
<dbReference type="Proteomes" id="UP000694554">
    <property type="component" value="Chromosome 12"/>
</dbReference>
<sequence>MRDHELFQYFRMPEMVDFWQYVCILPTNTLMGFGAFVALTTFWYAMQLQALKPPCDLAMQSVEVAGSDGARRSVLLDSDKPSVYFYDDIRMLYEGFQRGMQISGCLRMISRHFNPPSSLWSPDC</sequence>
<accession>A0A8C9CL99</accession>
<reference evidence="2" key="2">
    <citation type="submission" date="2025-08" db="UniProtKB">
        <authorList>
            <consortium name="Ensembl"/>
        </authorList>
    </citation>
    <scope>IDENTIFICATION</scope>
</reference>
<keyword evidence="1" id="KW-0472">Membrane</keyword>
<keyword evidence="1" id="KW-0812">Transmembrane</keyword>
<keyword evidence="1" id="KW-1133">Transmembrane helix</keyword>
<protein>
    <submittedName>
        <fullName evidence="2">Uncharacterized protein</fullName>
    </submittedName>
</protein>